<dbReference type="EMBL" id="JADPIE010000006">
    <property type="protein sequence ID" value="MBF8437494.1"/>
    <property type="molecule type" value="Genomic_DNA"/>
</dbReference>
<dbReference type="InterPro" id="IPR006143">
    <property type="entry name" value="RND_pump_MFP"/>
</dbReference>
<evidence type="ECO:0000259" key="6">
    <source>
        <dbReference type="Pfam" id="PF25881"/>
    </source>
</evidence>
<dbReference type="AlphaFoldDB" id="A0A931AST1"/>
<dbReference type="InterPro" id="IPR058792">
    <property type="entry name" value="Beta-barrel_RND_2"/>
</dbReference>
<evidence type="ECO:0000313" key="9">
    <source>
        <dbReference type="Proteomes" id="UP000621436"/>
    </source>
</evidence>
<dbReference type="PANTHER" id="PTHR32347">
    <property type="entry name" value="EFFLUX SYSTEM COMPONENT YKNX-RELATED"/>
    <property type="match status" value="1"/>
</dbReference>
<dbReference type="Gene3D" id="2.40.30.170">
    <property type="match status" value="1"/>
</dbReference>
<evidence type="ECO:0000256" key="5">
    <source>
        <dbReference type="SAM" id="MobiDB-lite"/>
    </source>
</evidence>
<dbReference type="SUPFAM" id="SSF111369">
    <property type="entry name" value="HlyD-like secretion proteins"/>
    <property type="match status" value="2"/>
</dbReference>
<gene>
    <name evidence="8" type="ORF">I0Q91_10405</name>
</gene>
<dbReference type="Pfam" id="PF25954">
    <property type="entry name" value="Beta-barrel_RND_2"/>
    <property type="match status" value="1"/>
</dbReference>
<evidence type="ECO:0000256" key="1">
    <source>
        <dbReference type="ARBA" id="ARBA00004196"/>
    </source>
</evidence>
<evidence type="ECO:0000256" key="3">
    <source>
        <dbReference type="ARBA" id="ARBA00023054"/>
    </source>
</evidence>
<feature type="domain" description="CusB-like beta-barrel" evidence="7">
    <location>
        <begin position="325"/>
        <end position="396"/>
    </location>
</feature>
<feature type="coiled-coil region" evidence="4">
    <location>
        <begin position="158"/>
        <end position="256"/>
    </location>
</feature>
<dbReference type="GO" id="GO:0030313">
    <property type="term" value="C:cell envelope"/>
    <property type="evidence" value="ECO:0007669"/>
    <property type="project" value="UniProtKB-SubCell"/>
</dbReference>
<comment type="subcellular location">
    <subcellularLocation>
        <location evidence="1">Cell envelope</location>
    </subcellularLocation>
</comment>
<organism evidence="8 9">
    <name type="scientific">Halonatronomonas betaini</name>
    <dbReference type="NCBI Taxonomy" id="2778430"/>
    <lineage>
        <taxon>Bacteria</taxon>
        <taxon>Bacillati</taxon>
        <taxon>Bacillota</taxon>
        <taxon>Clostridia</taxon>
        <taxon>Halanaerobiales</taxon>
        <taxon>Halarsenatibacteraceae</taxon>
        <taxon>Halonatronomonas</taxon>
    </lineage>
</organism>
<dbReference type="NCBIfam" id="TIGR01730">
    <property type="entry name" value="RND_mfp"/>
    <property type="match status" value="1"/>
</dbReference>
<dbReference type="Pfam" id="PF25881">
    <property type="entry name" value="HH_YBHG"/>
    <property type="match status" value="1"/>
</dbReference>
<accession>A0A931AST1</accession>
<dbReference type="Gene3D" id="1.10.287.470">
    <property type="entry name" value="Helix hairpin bin"/>
    <property type="match status" value="2"/>
</dbReference>
<dbReference type="PANTHER" id="PTHR32347:SF23">
    <property type="entry name" value="BLL5650 PROTEIN"/>
    <property type="match status" value="1"/>
</dbReference>
<evidence type="ECO:0000313" key="8">
    <source>
        <dbReference type="EMBL" id="MBF8437494.1"/>
    </source>
</evidence>
<protein>
    <submittedName>
        <fullName evidence="8">Efflux RND transporter periplasmic adaptor subunit</fullName>
    </submittedName>
</protein>
<dbReference type="Gene3D" id="2.40.50.100">
    <property type="match status" value="1"/>
</dbReference>
<sequence length="488" mass="53920">MMKFLTKLKRKSGFISKILFLILITTLLTVPLIRSSMENGEEEIEIKRQTDIQASDNNGDNDRDTVDNDSNPDAADNYSPNDNNDLDQADNNNASNYDAIQAVQLRAEQTAEYQEFDGFTVPGETVPVVPGIGGEVKNIHVSEGDQVQEGQLLLELESEELDLGIKEAEAALEQARLELDMAETGAREEELEMAKAQKQSAEKSYELARDTYERIEYLYDEGVVPKSDLDEAEMALIEAEASLEAASQELEMAETGARPEELDIARKGIEEAEYGLEIARVSQDDLQVTAPKSGVIAQIELSEGELTGGESLAMAILDLDEIIFEVEAPARRLTDIEVGQQAELEFDSQPDQTYQGEISSISPAADEDSGLFEFEIAIANPDLSLKAGEYGQARVQIGQESDAFRVPQSAVFSEAGQDYIYVIRDQMLREIEIEILDEIAAGENNDFNGEADSYLIEGDLQSSELVAAEYDEDFYSGQEAELLEVIDW</sequence>
<feature type="domain" description="YbhG-like alpha-helical hairpin" evidence="6">
    <location>
        <begin position="166"/>
        <end position="282"/>
    </location>
</feature>
<dbReference type="GO" id="GO:0015562">
    <property type="term" value="F:efflux transmembrane transporter activity"/>
    <property type="evidence" value="ECO:0007669"/>
    <property type="project" value="InterPro"/>
</dbReference>
<comment type="caution">
    <text evidence="8">The sequence shown here is derived from an EMBL/GenBank/DDBJ whole genome shotgun (WGS) entry which is preliminary data.</text>
</comment>
<dbReference type="InterPro" id="IPR050465">
    <property type="entry name" value="UPF0194_transport"/>
</dbReference>
<dbReference type="RefSeq" id="WP_270454486.1">
    <property type="nucleotide sequence ID" value="NZ_JADPIE010000006.1"/>
</dbReference>
<dbReference type="InterPro" id="IPR059052">
    <property type="entry name" value="HH_YbhG-like"/>
</dbReference>
<evidence type="ECO:0000259" key="7">
    <source>
        <dbReference type="Pfam" id="PF25954"/>
    </source>
</evidence>
<dbReference type="SUPFAM" id="SSF56954">
    <property type="entry name" value="Outer membrane efflux proteins (OEP)"/>
    <property type="match status" value="1"/>
</dbReference>
<dbReference type="GO" id="GO:0016020">
    <property type="term" value="C:membrane"/>
    <property type="evidence" value="ECO:0007669"/>
    <property type="project" value="InterPro"/>
</dbReference>
<proteinExistence type="inferred from homology"/>
<evidence type="ECO:0000256" key="4">
    <source>
        <dbReference type="SAM" id="Coils"/>
    </source>
</evidence>
<feature type="region of interest" description="Disordered" evidence="5">
    <location>
        <begin position="44"/>
        <end position="93"/>
    </location>
</feature>
<evidence type="ECO:0000256" key="2">
    <source>
        <dbReference type="ARBA" id="ARBA00009477"/>
    </source>
</evidence>
<reference evidence="8" key="1">
    <citation type="submission" date="2020-11" db="EMBL/GenBank/DDBJ databases">
        <title>Halonatronomonas betainensis gen. nov., sp. nov. a novel haloalkaliphilic representative of the family Halanaerobiacae capable of betaine degradation.</title>
        <authorList>
            <person name="Boltyanskaya Y."/>
            <person name="Kevbrin V."/>
            <person name="Detkova E."/>
            <person name="Grouzdev D.S."/>
            <person name="Koziaeva V."/>
            <person name="Zhilina T."/>
        </authorList>
    </citation>
    <scope>NUCLEOTIDE SEQUENCE</scope>
    <source>
        <strain evidence="8">Z-7014</strain>
    </source>
</reference>
<keyword evidence="9" id="KW-1185">Reference proteome</keyword>
<name>A0A931AST1_9FIRM</name>
<comment type="similarity">
    <text evidence="2">Belongs to the membrane fusion protein (MFP) (TC 8.A.1) family.</text>
</comment>
<keyword evidence="3 4" id="KW-0175">Coiled coil</keyword>
<dbReference type="Proteomes" id="UP000621436">
    <property type="component" value="Unassembled WGS sequence"/>
</dbReference>